<evidence type="ECO:0000313" key="4">
    <source>
        <dbReference type="Proteomes" id="UP000677457"/>
    </source>
</evidence>
<dbReference type="PRINTS" id="PR00385">
    <property type="entry name" value="P450"/>
</dbReference>
<evidence type="ECO:0000256" key="2">
    <source>
        <dbReference type="RuleBase" id="RU000461"/>
    </source>
</evidence>
<dbReference type="SUPFAM" id="SSF48264">
    <property type="entry name" value="Cytochrome P450"/>
    <property type="match status" value="1"/>
</dbReference>
<keyword evidence="2" id="KW-0408">Iron</keyword>
<dbReference type="InterPro" id="IPR001128">
    <property type="entry name" value="Cyt_P450"/>
</dbReference>
<protein>
    <submittedName>
        <fullName evidence="3">Cytochrome P450</fullName>
    </submittedName>
</protein>
<dbReference type="Proteomes" id="UP000677457">
    <property type="component" value="Unassembled WGS sequence"/>
</dbReference>
<dbReference type="PANTHER" id="PTHR46696:SF1">
    <property type="entry name" value="CYTOCHROME P450 YJIB-RELATED"/>
    <property type="match status" value="1"/>
</dbReference>
<dbReference type="InterPro" id="IPR002397">
    <property type="entry name" value="Cyt_P450_B"/>
</dbReference>
<dbReference type="Gene3D" id="1.10.630.10">
    <property type="entry name" value="Cytochrome P450"/>
    <property type="match status" value="1"/>
</dbReference>
<comment type="caution">
    <text evidence="3">The sequence shown here is derived from an EMBL/GenBank/DDBJ whole genome shotgun (WGS) entry which is preliminary data.</text>
</comment>
<accession>A0ABQ4JVQ3</accession>
<proteinExistence type="inferred from homology"/>
<name>A0ABQ4JVQ3_SALAC</name>
<dbReference type="PANTHER" id="PTHR46696">
    <property type="entry name" value="P450, PUTATIVE (EUROFUNG)-RELATED"/>
    <property type="match status" value="1"/>
</dbReference>
<evidence type="ECO:0000313" key="3">
    <source>
        <dbReference type="EMBL" id="GIM85952.1"/>
    </source>
</evidence>
<reference evidence="3 4" key="1">
    <citation type="submission" date="2021-03" db="EMBL/GenBank/DDBJ databases">
        <title>Whole genome shotgun sequence of Salinispora arenicola NBRC 105043.</title>
        <authorList>
            <person name="Komaki H."/>
            <person name="Tamura T."/>
        </authorList>
    </citation>
    <scope>NUCLEOTIDE SEQUENCE [LARGE SCALE GENOMIC DNA]</scope>
    <source>
        <strain evidence="3 4">NBRC 105043</strain>
    </source>
</reference>
<dbReference type="CDD" id="cd11030">
    <property type="entry name" value="CYP105-like"/>
    <property type="match status" value="1"/>
</dbReference>
<dbReference type="PROSITE" id="PS00086">
    <property type="entry name" value="CYTOCHROME_P450"/>
    <property type="match status" value="1"/>
</dbReference>
<keyword evidence="2" id="KW-0349">Heme</keyword>
<organism evidence="3 4">
    <name type="scientific">Salinispora arenicola</name>
    <dbReference type="NCBI Taxonomy" id="168697"/>
    <lineage>
        <taxon>Bacteria</taxon>
        <taxon>Bacillati</taxon>
        <taxon>Actinomycetota</taxon>
        <taxon>Actinomycetes</taxon>
        <taxon>Micromonosporales</taxon>
        <taxon>Micromonosporaceae</taxon>
        <taxon>Salinispora</taxon>
    </lineage>
</organism>
<keyword evidence="2" id="KW-0479">Metal-binding</keyword>
<keyword evidence="2" id="KW-0503">Monooxygenase</keyword>
<evidence type="ECO:0000256" key="1">
    <source>
        <dbReference type="ARBA" id="ARBA00010617"/>
    </source>
</evidence>
<gene>
    <name evidence="3" type="ORF">Sar04_26880</name>
</gene>
<dbReference type="Pfam" id="PF00067">
    <property type="entry name" value="p450"/>
    <property type="match status" value="1"/>
</dbReference>
<dbReference type="InterPro" id="IPR036396">
    <property type="entry name" value="Cyt_P450_sf"/>
</dbReference>
<keyword evidence="4" id="KW-1185">Reference proteome</keyword>
<sequence length="473" mass="52274">MPLTATNSDGRQLVPAHPVTASEAAHADGARALSLPCATTHRVRSQRRNRIPIPWRIHMSSHSAAAPDPETATPLHTLAPELAFPQFERSAPFDPPQAYTELSGRCPVAPVSMADGKPSWLITSFEGVRTTLSDPHFSSDMSHPGFPNRTGKPVDDLLKDTLGAMDGERHRYYRRMLTGELTVRRAKAMRPVITQITDEALDQLAAAGPGADLVKHVAFVVPSRVACHLVGIPLSDYELFTGMAATLMDSTSSDDQFAALQNMVSYFDTLVTDREHHDRDDLLGHMVRRYLATGELTRDMLIRLAWTTMAAGQETTAHMIGLGVAALLRHPDQLELLRREPHLLPGAVDELMRYLPLIQFGIPRVAMDDVEVDGQTVTAGEGVVALPPLANRDPAVFERPDELDVRRNARQHLTFGYGPHQCPAHALARLELEVVYGRLLERFPTLRLADSDADLKVQDKDIMYRVSELAVTW</sequence>
<keyword evidence="2" id="KW-0560">Oxidoreductase</keyword>
<dbReference type="EMBL" id="BOQM01000017">
    <property type="protein sequence ID" value="GIM85952.1"/>
    <property type="molecule type" value="Genomic_DNA"/>
</dbReference>
<dbReference type="PRINTS" id="PR00359">
    <property type="entry name" value="BP450"/>
</dbReference>
<comment type="similarity">
    <text evidence="1 2">Belongs to the cytochrome P450 family.</text>
</comment>
<dbReference type="InterPro" id="IPR017972">
    <property type="entry name" value="Cyt_P450_CS"/>
</dbReference>